<dbReference type="RefSeq" id="WP_008617463.1">
    <property type="nucleotide sequence ID" value="NZ_AONQ01000026.1"/>
</dbReference>
<feature type="domain" description="BPL/LPL catalytic" evidence="7">
    <location>
        <begin position="5"/>
        <end position="182"/>
    </location>
</feature>
<dbReference type="CDD" id="cd16442">
    <property type="entry name" value="BPL"/>
    <property type="match status" value="1"/>
</dbReference>
<evidence type="ECO:0000259" key="7">
    <source>
        <dbReference type="PROSITE" id="PS51733"/>
    </source>
</evidence>
<dbReference type="Gene3D" id="2.30.30.100">
    <property type="match status" value="1"/>
</dbReference>
<gene>
    <name evidence="8" type="ORF">H261_11199</name>
</gene>
<keyword evidence="4" id="KW-0092">Biotin</keyword>
<dbReference type="InterPro" id="IPR004143">
    <property type="entry name" value="BPL_LPL_catalytic"/>
</dbReference>
<comment type="catalytic activity">
    <reaction evidence="6">
        <text>biotin + L-lysyl-[protein] + ATP = N(6)-biotinyl-L-lysyl-[protein] + AMP + diphosphate + H(+)</text>
        <dbReference type="Rhea" id="RHEA:11756"/>
        <dbReference type="Rhea" id="RHEA-COMP:9752"/>
        <dbReference type="Rhea" id="RHEA-COMP:10505"/>
        <dbReference type="ChEBI" id="CHEBI:15378"/>
        <dbReference type="ChEBI" id="CHEBI:29969"/>
        <dbReference type="ChEBI" id="CHEBI:30616"/>
        <dbReference type="ChEBI" id="CHEBI:33019"/>
        <dbReference type="ChEBI" id="CHEBI:57586"/>
        <dbReference type="ChEBI" id="CHEBI:83144"/>
        <dbReference type="ChEBI" id="CHEBI:456215"/>
        <dbReference type="EC" id="6.3.4.15"/>
    </reaction>
</comment>
<evidence type="ECO:0000256" key="3">
    <source>
        <dbReference type="ARBA" id="ARBA00022840"/>
    </source>
</evidence>
<dbReference type="GO" id="GO:0005524">
    <property type="term" value="F:ATP binding"/>
    <property type="evidence" value="ECO:0007669"/>
    <property type="project" value="UniProtKB-KW"/>
</dbReference>
<dbReference type="InterPro" id="IPR003142">
    <property type="entry name" value="BPL_C"/>
</dbReference>
<dbReference type="Gene3D" id="3.30.930.10">
    <property type="entry name" value="Bira Bifunctional Protein, Domain 2"/>
    <property type="match status" value="1"/>
</dbReference>
<protein>
    <recommendedName>
        <fullName evidence="5">biotin--[biotin carboxyl-carrier protein] ligase</fullName>
        <ecNumber evidence="5">6.3.4.15</ecNumber>
    </recommendedName>
</protein>
<dbReference type="InterPro" id="IPR008988">
    <property type="entry name" value="Transcriptional_repressor_C"/>
</dbReference>
<keyword evidence="9" id="KW-1185">Reference proteome</keyword>
<evidence type="ECO:0000313" key="8">
    <source>
        <dbReference type="EMBL" id="EME69843.1"/>
    </source>
</evidence>
<dbReference type="Pfam" id="PF02237">
    <property type="entry name" value="BPL_C"/>
    <property type="match status" value="1"/>
</dbReference>
<organism evidence="8 9">
    <name type="scientific">Paramagnetospirillum caucaseum</name>
    <dbReference type="NCBI Taxonomy" id="1244869"/>
    <lineage>
        <taxon>Bacteria</taxon>
        <taxon>Pseudomonadati</taxon>
        <taxon>Pseudomonadota</taxon>
        <taxon>Alphaproteobacteria</taxon>
        <taxon>Rhodospirillales</taxon>
        <taxon>Magnetospirillaceae</taxon>
        <taxon>Paramagnetospirillum</taxon>
    </lineage>
</organism>
<dbReference type="Proteomes" id="UP000011744">
    <property type="component" value="Unassembled WGS sequence"/>
</dbReference>
<evidence type="ECO:0000256" key="5">
    <source>
        <dbReference type="ARBA" id="ARBA00024227"/>
    </source>
</evidence>
<dbReference type="eggNOG" id="COG0340">
    <property type="taxonomic scope" value="Bacteria"/>
</dbReference>
<accession>M3AAM9</accession>
<evidence type="ECO:0000256" key="2">
    <source>
        <dbReference type="ARBA" id="ARBA00022741"/>
    </source>
</evidence>
<sequence length="248" mass="26204">MTSFELPAPFSHLGLNSVGSTNDEARRRVEDGSAADLLVVTARRQTAGRGRRGRVWESPEGNLHASFVLRIERPLAQAAQIGFVAALALAEALDELAPGHDVRCKWPNDVLADGRKVAGMLLESAGDGWLVLGIGVDVECRPAPAEALYAAIALVELGYGGDTAGVLNALCRSFGPWLARWRDEGFAPIRAAWLGRARGLGEAALVRLEAETLSGVFAGLDEEGGLLLDQGAAGIRRILAGDVFFPGL</sequence>
<dbReference type="AlphaFoldDB" id="M3AAM9"/>
<evidence type="ECO:0000313" key="9">
    <source>
        <dbReference type="Proteomes" id="UP000011744"/>
    </source>
</evidence>
<evidence type="ECO:0000256" key="4">
    <source>
        <dbReference type="ARBA" id="ARBA00023267"/>
    </source>
</evidence>
<keyword evidence="2" id="KW-0547">Nucleotide-binding</keyword>
<dbReference type="EC" id="6.3.4.15" evidence="5"/>
<dbReference type="InterPro" id="IPR045864">
    <property type="entry name" value="aa-tRNA-synth_II/BPL/LPL"/>
</dbReference>
<proteinExistence type="predicted"/>
<dbReference type="GO" id="GO:0004077">
    <property type="term" value="F:biotin--[biotin carboxyl-carrier protein] ligase activity"/>
    <property type="evidence" value="ECO:0007669"/>
    <property type="project" value="UniProtKB-EC"/>
</dbReference>
<dbReference type="NCBIfam" id="TIGR00121">
    <property type="entry name" value="birA_ligase"/>
    <property type="match status" value="1"/>
</dbReference>
<dbReference type="PATRIC" id="fig|1244869.3.peg.2258"/>
<dbReference type="EMBL" id="AONQ01000026">
    <property type="protein sequence ID" value="EME69843.1"/>
    <property type="molecule type" value="Genomic_DNA"/>
</dbReference>
<dbReference type="SUPFAM" id="SSF50037">
    <property type="entry name" value="C-terminal domain of transcriptional repressors"/>
    <property type="match status" value="1"/>
</dbReference>
<dbReference type="OrthoDB" id="9807064at2"/>
<dbReference type="InterPro" id="IPR004408">
    <property type="entry name" value="Biotin_CoA_COase_ligase"/>
</dbReference>
<dbReference type="PROSITE" id="PS51733">
    <property type="entry name" value="BPL_LPL_CATALYTIC"/>
    <property type="match status" value="1"/>
</dbReference>
<reference evidence="8 9" key="1">
    <citation type="journal article" date="2014" name="Genome Announc.">
        <title>Draft Genome Sequence of Magnetospirillum sp. Strain SO-1, a Freshwater Magnetotactic Bacterium Isolated from the Ol'khovka River, Russia.</title>
        <authorList>
            <person name="Grouzdev D.S."/>
            <person name="Dziuba M.V."/>
            <person name="Sukhacheva M.S."/>
            <person name="Mardanov A.V."/>
            <person name="Beletskiy A.V."/>
            <person name="Kuznetsov B.B."/>
            <person name="Skryabin K.G."/>
        </authorList>
    </citation>
    <scope>NUCLEOTIDE SEQUENCE [LARGE SCALE GENOMIC DNA]</scope>
    <source>
        <strain evidence="8 9">SO-1</strain>
    </source>
</reference>
<evidence type="ECO:0000256" key="6">
    <source>
        <dbReference type="ARBA" id="ARBA00047846"/>
    </source>
</evidence>
<dbReference type="SUPFAM" id="SSF55681">
    <property type="entry name" value="Class II aaRS and biotin synthetases"/>
    <property type="match status" value="1"/>
</dbReference>
<dbReference type="PANTHER" id="PTHR12835">
    <property type="entry name" value="BIOTIN PROTEIN LIGASE"/>
    <property type="match status" value="1"/>
</dbReference>
<dbReference type="GO" id="GO:0005737">
    <property type="term" value="C:cytoplasm"/>
    <property type="evidence" value="ECO:0007669"/>
    <property type="project" value="TreeGrafter"/>
</dbReference>
<dbReference type="STRING" id="1244869.H261_11199"/>
<comment type="caution">
    <text evidence="8">The sequence shown here is derived from an EMBL/GenBank/DDBJ whole genome shotgun (WGS) entry which is preliminary data.</text>
</comment>
<evidence type="ECO:0000256" key="1">
    <source>
        <dbReference type="ARBA" id="ARBA00022598"/>
    </source>
</evidence>
<keyword evidence="3" id="KW-0067">ATP-binding</keyword>
<dbReference type="PANTHER" id="PTHR12835:SF5">
    <property type="entry name" value="BIOTIN--PROTEIN LIGASE"/>
    <property type="match status" value="1"/>
</dbReference>
<name>M3AAM9_9PROT</name>
<dbReference type="Pfam" id="PF03099">
    <property type="entry name" value="BPL_LplA_LipB"/>
    <property type="match status" value="1"/>
</dbReference>
<keyword evidence="1 8" id="KW-0436">Ligase</keyword>